<proteinExistence type="predicted"/>
<reference evidence="1" key="1">
    <citation type="submission" date="2020-08" db="EMBL/GenBank/DDBJ databases">
        <title>Multicomponent nature underlies the extraordinary mechanical properties of spider dragline silk.</title>
        <authorList>
            <person name="Kono N."/>
            <person name="Nakamura H."/>
            <person name="Mori M."/>
            <person name="Yoshida Y."/>
            <person name="Ohtoshi R."/>
            <person name="Malay A.D."/>
            <person name="Moran D.A.P."/>
            <person name="Tomita M."/>
            <person name="Numata K."/>
            <person name="Arakawa K."/>
        </authorList>
    </citation>
    <scope>NUCLEOTIDE SEQUENCE</scope>
</reference>
<evidence type="ECO:0000313" key="1">
    <source>
        <dbReference type="EMBL" id="GFY38496.1"/>
    </source>
</evidence>
<sequence length="134" mass="15400">MEFHRDILKIWGVAAEGENAEFTPVVNRKQKKIFSKKRGPHRKVKTDDANQFSIFEVEDCDMVINPHDMSISWGFSPRHRPPPPITIDNVEDTAQLLKRLQTLTNQKLQGRVIGWGLRVYPETPAAPNSKPDRQ</sequence>
<dbReference type="Proteomes" id="UP000886998">
    <property type="component" value="Unassembled WGS sequence"/>
</dbReference>
<accession>A0A8X6WR12</accession>
<protein>
    <submittedName>
        <fullName evidence="1">Uncharacterized protein</fullName>
    </submittedName>
</protein>
<comment type="caution">
    <text evidence="1">The sequence shown here is derived from an EMBL/GenBank/DDBJ whole genome shotgun (WGS) entry which is preliminary data.</text>
</comment>
<evidence type="ECO:0000313" key="2">
    <source>
        <dbReference type="Proteomes" id="UP000886998"/>
    </source>
</evidence>
<organism evidence="1 2">
    <name type="scientific">Trichonephila inaurata madagascariensis</name>
    <dbReference type="NCBI Taxonomy" id="2747483"/>
    <lineage>
        <taxon>Eukaryota</taxon>
        <taxon>Metazoa</taxon>
        <taxon>Ecdysozoa</taxon>
        <taxon>Arthropoda</taxon>
        <taxon>Chelicerata</taxon>
        <taxon>Arachnida</taxon>
        <taxon>Araneae</taxon>
        <taxon>Araneomorphae</taxon>
        <taxon>Entelegynae</taxon>
        <taxon>Araneoidea</taxon>
        <taxon>Nephilidae</taxon>
        <taxon>Trichonephila</taxon>
        <taxon>Trichonephila inaurata</taxon>
    </lineage>
</organism>
<keyword evidence="2" id="KW-1185">Reference proteome</keyword>
<dbReference type="AlphaFoldDB" id="A0A8X6WR12"/>
<dbReference type="EMBL" id="BMAV01000886">
    <property type="protein sequence ID" value="GFY38496.1"/>
    <property type="molecule type" value="Genomic_DNA"/>
</dbReference>
<gene>
    <name evidence="1" type="ORF">TNIN_121241</name>
</gene>
<name>A0A8X6WR12_9ARAC</name>